<reference evidence="1" key="2">
    <citation type="submission" date="2025-09" db="UniProtKB">
        <authorList>
            <consortium name="Ensembl"/>
        </authorList>
    </citation>
    <scope>IDENTIFICATION</scope>
</reference>
<dbReference type="GeneTree" id="ENSGT00940000180479"/>
<dbReference type="InParanoid" id="A0A7N8X7E2"/>
<protein>
    <submittedName>
        <fullName evidence="1">Uncharacterized protein</fullName>
    </submittedName>
</protein>
<evidence type="ECO:0000313" key="2">
    <source>
        <dbReference type="Proteomes" id="UP000261640"/>
    </source>
</evidence>
<accession>A0A7N8X7E2</accession>
<evidence type="ECO:0000313" key="1">
    <source>
        <dbReference type="Ensembl" id="ENSMAMP00000046777.1"/>
    </source>
</evidence>
<dbReference type="SUPFAM" id="SSF56112">
    <property type="entry name" value="Protein kinase-like (PK-like)"/>
    <property type="match status" value="1"/>
</dbReference>
<keyword evidence="2" id="KW-1185">Reference proteome</keyword>
<dbReference type="AlphaFoldDB" id="A0A7N8X7E2"/>
<sequence>LAEVDRELQDARGRGQMIREELFPFCVCALGMDRYVKDPSHPAIRKGAYRVVYRVKCRLTNEELALKCHIWHVEDSTSVEDSTVRELSCLTVLRGHPTIYAENHCEQTSGSMKNSIPLSFVASFSSQTIPQSVAPNKQSAAPLSAL</sequence>
<dbReference type="InterPro" id="IPR011009">
    <property type="entry name" value="Kinase-like_dom_sf"/>
</dbReference>
<dbReference type="Gene3D" id="3.30.200.20">
    <property type="entry name" value="Phosphorylase Kinase, domain 1"/>
    <property type="match status" value="1"/>
</dbReference>
<organism evidence="1 2">
    <name type="scientific">Mastacembelus armatus</name>
    <name type="common">zig-zag eel</name>
    <dbReference type="NCBI Taxonomy" id="205130"/>
    <lineage>
        <taxon>Eukaryota</taxon>
        <taxon>Metazoa</taxon>
        <taxon>Chordata</taxon>
        <taxon>Craniata</taxon>
        <taxon>Vertebrata</taxon>
        <taxon>Euteleostomi</taxon>
        <taxon>Actinopterygii</taxon>
        <taxon>Neopterygii</taxon>
        <taxon>Teleostei</taxon>
        <taxon>Neoteleostei</taxon>
        <taxon>Acanthomorphata</taxon>
        <taxon>Anabantaria</taxon>
        <taxon>Synbranchiformes</taxon>
        <taxon>Mastacembelidae</taxon>
        <taxon>Mastacembelus</taxon>
    </lineage>
</organism>
<name>A0A7N8X7E2_9TELE</name>
<dbReference type="Ensembl" id="ENSMAMT00000069947.1">
    <property type="protein sequence ID" value="ENSMAMP00000046777.1"/>
    <property type="gene ID" value="ENSMAMG00000024593.1"/>
</dbReference>
<dbReference type="Proteomes" id="UP000261640">
    <property type="component" value="Unplaced"/>
</dbReference>
<reference evidence="1" key="1">
    <citation type="submission" date="2025-08" db="UniProtKB">
        <authorList>
            <consortium name="Ensembl"/>
        </authorList>
    </citation>
    <scope>IDENTIFICATION</scope>
</reference>
<proteinExistence type="predicted"/>